<gene>
    <name evidence="1" type="ORF">BpHYR1_025956</name>
</gene>
<accession>A0A3M7SMM6</accession>
<sequence length="106" mass="13108">MKIKINLSKQYTNNNYIIINLTTNRYQMRTTKQKIKGKKEPHLESIIRRIDRRINSIFPYLNLFNLFKKFPFLLFKWIKIERSEDCLFYKIWLKLKGSINNKRKKH</sequence>
<protein>
    <submittedName>
        <fullName evidence="1">Uncharacterized protein</fullName>
    </submittedName>
</protein>
<proteinExistence type="predicted"/>
<dbReference type="EMBL" id="REGN01001117">
    <property type="protein sequence ID" value="RNA36877.1"/>
    <property type="molecule type" value="Genomic_DNA"/>
</dbReference>
<evidence type="ECO:0000313" key="1">
    <source>
        <dbReference type="EMBL" id="RNA36877.1"/>
    </source>
</evidence>
<dbReference type="AlphaFoldDB" id="A0A3M7SMM6"/>
<keyword evidence="2" id="KW-1185">Reference proteome</keyword>
<dbReference type="Proteomes" id="UP000276133">
    <property type="component" value="Unassembled WGS sequence"/>
</dbReference>
<reference evidence="1 2" key="1">
    <citation type="journal article" date="2018" name="Sci. Rep.">
        <title>Genomic signatures of local adaptation to the degree of environmental predictability in rotifers.</title>
        <authorList>
            <person name="Franch-Gras L."/>
            <person name="Hahn C."/>
            <person name="Garcia-Roger E.M."/>
            <person name="Carmona M.J."/>
            <person name="Serra M."/>
            <person name="Gomez A."/>
        </authorList>
    </citation>
    <scope>NUCLEOTIDE SEQUENCE [LARGE SCALE GENOMIC DNA]</scope>
    <source>
        <strain evidence="1">HYR1</strain>
    </source>
</reference>
<comment type="caution">
    <text evidence="1">The sequence shown here is derived from an EMBL/GenBank/DDBJ whole genome shotgun (WGS) entry which is preliminary data.</text>
</comment>
<organism evidence="1 2">
    <name type="scientific">Brachionus plicatilis</name>
    <name type="common">Marine rotifer</name>
    <name type="synonym">Brachionus muelleri</name>
    <dbReference type="NCBI Taxonomy" id="10195"/>
    <lineage>
        <taxon>Eukaryota</taxon>
        <taxon>Metazoa</taxon>
        <taxon>Spiralia</taxon>
        <taxon>Gnathifera</taxon>
        <taxon>Rotifera</taxon>
        <taxon>Eurotatoria</taxon>
        <taxon>Monogononta</taxon>
        <taxon>Pseudotrocha</taxon>
        <taxon>Ploima</taxon>
        <taxon>Brachionidae</taxon>
        <taxon>Brachionus</taxon>
    </lineage>
</organism>
<evidence type="ECO:0000313" key="2">
    <source>
        <dbReference type="Proteomes" id="UP000276133"/>
    </source>
</evidence>
<name>A0A3M7SMM6_BRAPC</name>